<accession>A0A7W7H3T2</accession>
<dbReference type="RefSeq" id="WP_185043638.1">
    <property type="nucleotide sequence ID" value="NZ_BAABFG010000005.1"/>
</dbReference>
<dbReference type="PANTHER" id="PTHR38436">
    <property type="entry name" value="POLYKETIDE CYCLASE SNOAL-LIKE DOMAIN"/>
    <property type="match status" value="1"/>
</dbReference>
<evidence type="ECO:0000313" key="1">
    <source>
        <dbReference type="EMBL" id="MBB4743352.1"/>
    </source>
</evidence>
<dbReference type="Pfam" id="PF07366">
    <property type="entry name" value="SnoaL"/>
    <property type="match status" value="2"/>
</dbReference>
<dbReference type="InterPro" id="IPR009959">
    <property type="entry name" value="Cyclase_SnoaL-like"/>
</dbReference>
<dbReference type="Proteomes" id="UP000546162">
    <property type="component" value="Unassembled WGS sequence"/>
</dbReference>
<organism evidence="1 2">
    <name type="scientific">Actinoplanes octamycinicus</name>
    <dbReference type="NCBI Taxonomy" id="135948"/>
    <lineage>
        <taxon>Bacteria</taxon>
        <taxon>Bacillati</taxon>
        <taxon>Actinomycetota</taxon>
        <taxon>Actinomycetes</taxon>
        <taxon>Micromonosporales</taxon>
        <taxon>Micromonosporaceae</taxon>
        <taxon>Actinoplanes</taxon>
    </lineage>
</organism>
<dbReference type="SUPFAM" id="SSF54427">
    <property type="entry name" value="NTF2-like"/>
    <property type="match status" value="2"/>
</dbReference>
<dbReference type="EMBL" id="JACHNB010000001">
    <property type="protein sequence ID" value="MBB4743352.1"/>
    <property type="molecule type" value="Genomic_DNA"/>
</dbReference>
<dbReference type="GO" id="GO:0030638">
    <property type="term" value="P:polyketide metabolic process"/>
    <property type="evidence" value="ECO:0007669"/>
    <property type="project" value="InterPro"/>
</dbReference>
<dbReference type="InterPro" id="IPR032710">
    <property type="entry name" value="NTF2-like_dom_sf"/>
</dbReference>
<name>A0A7W7H3T2_9ACTN</name>
<protein>
    <submittedName>
        <fullName evidence="1">Putative SnoaL-like aldol condensation-catalyzing enzyme</fullName>
    </submittedName>
</protein>
<reference evidence="1 2" key="1">
    <citation type="submission" date="2020-08" db="EMBL/GenBank/DDBJ databases">
        <title>Sequencing the genomes of 1000 actinobacteria strains.</title>
        <authorList>
            <person name="Klenk H.-P."/>
        </authorList>
    </citation>
    <scope>NUCLEOTIDE SEQUENCE [LARGE SCALE GENOMIC DNA]</scope>
    <source>
        <strain evidence="1 2">DSM 45809</strain>
    </source>
</reference>
<proteinExistence type="predicted"/>
<dbReference type="PANTHER" id="PTHR38436:SF1">
    <property type="entry name" value="ESTER CYCLASE"/>
    <property type="match status" value="1"/>
</dbReference>
<comment type="caution">
    <text evidence="1">The sequence shown here is derived from an EMBL/GenBank/DDBJ whole genome shotgun (WGS) entry which is preliminary data.</text>
</comment>
<dbReference type="AlphaFoldDB" id="A0A7W7H3T2"/>
<keyword evidence="2" id="KW-1185">Reference proteome</keyword>
<sequence>MSISPCELIVRRLLAEVHNGHRPERLRAHYAPDHLEYDPRVAPGSGVAGLEAFWAELLDAVPDLRVEPGVALADGDRMMMFLRWRGTFRPGTPGERDFELHTSEIFEVADGQIAEHWAVVDYSVLRPLGFLPRQRTDLRRPDLVGVHTAAERANAEAVLGSYREVLTEHRLDRAEVYYERDYVHHNMQMPAVPNGVEAFKAYFAGNFAAYPDLTATVDHLVADRDRVMVFATWRGRFTGESRGRKPTGRALTLRTSDLFRLVDGRVAEHWEVVDYSGLEDVGVPVRQPVPR</sequence>
<gene>
    <name evidence="1" type="ORF">BJY16_006811</name>
</gene>
<evidence type="ECO:0000313" key="2">
    <source>
        <dbReference type="Proteomes" id="UP000546162"/>
    </source>
</evidence>
<dbReference type="Gene3D" id="3.10.450.50">
    <property type="match status" value="2"/>
</dbReference>